<dbReference type="GO" id="GO:0009403">
    <property type="term" value="P:toxin biosynthetic process"/>
    <property type="evidence" value="ECO:0007669"/>
    <property type="project" value="InterPro"/>
</dbReference>
<proteinExistence type="predicted"/>
<dbReference type="PANTHER" id="PTHR36926">
    <property type="entry name" value="COLICIN V PRODUCTION PROTEIN"/>
    <property type="match status" value="1"/>
</dbReference>
<sequence length="162" mass="17839">MSELDWVLAVIILISTIIGVSRGMVREIFALIGWVAAFFVSLYYAGDVAQMLPLETVGPMLKMFLAVVLIVIACVFAAGLIGKLLRHILSSISIGAEDRLLGCLFGFLRGVLIVGLLVYLGGSTEFVSKQIWWKDSNLVPYVEKGIVLFSPYIPKELFNLQK</sequence>
<evidence type="ECO:0000313" key="6">
    <source>
        <dbReference type="EMBL" id="OXE50340.1"/>
    </source>
</evidence>
<accession>A0A227KQ12</accession>
<gene>
    <name evidence="6" type="ORF">ADH67_04980</name>
</gene>
<feature type="transmembrane region" description="Helical" evidence="5">
    <location>
        <begin position="6"/>
        <end position="21"/>
    </location>
</feature>
<protein>
    <submittedName>
        <fullName evidence="6">Colicin V production CvpA</fullName>
    </submittedName>
</protein>
<evidence type="ECO:0000256" key="2">
    <source>
        <dbReference type="ARBA" id="ARBA00022692"/>
    </source>
</evidence>
<organism evidence="6 7">
    <name type="scientific">Turicimonas muris</name>
    <dbReference type="NCBI Taxonomy" id="1796652"/>
    <lineage>
        <taxon>Bacteria</taxon>
        <taxon>Pseudomonadati</taxon>
        <taxon>Pseudomonadota</taxon>
        <taxon>Betaproteobacteria</taxon>
        <taxon>Burkholderiales</taxon>
        <taxon>Sutterellaceae</taxon>
        <taxon>Turicimonas</taxon>
    </lineage>
</organism>
<feature type="transmembrane region" description="Helical" evidence="5">
    <location>
        <begin position="61"/>
        <end position="81"/>
    </location>
</feature>
<dbReference type="EMBL" id="NHMP01000002">
    <property type="protein sequence ID" value="OXE50340.1"/>
    <property type="molecule type" value="Genomic_DNA"/>
</dbReference>
<evidence type="ECO:0000256" key="3">
    <source>
        <dbReference type="ARBA" id="ARBA00022989"/>
    </source>
</evidence>
<evidence type="ECO:0000256" key="5">
    <source>
        <dbReference type="SAM" id="Phobius"/>
    </source>
</evidence>
<feature type="transmembrane region" description="Helical" evidence="5">
    <location>
        <begin position="101"/>
        <end position="120"/>
    </location>
</feature>
<dbReference type="RefSeq" id="WP_066591894.1">
    <property type="nucleotide sequence ID" value="NZ_CAJTBZ010000028.1"/>
</dbReference>
<dbReference type="PANTHER" id="PTHR36926:SF1">
    <property type="entry name" value="COLICIN V PRODUCTION PROTEIN"/>
    <property type="match status" value="1"/>
</dbReference>
<keyword evidence="7" id="KW-1185">Reference proteome</keyword>
<evidence type="ECO:0000256" key="1">
    <source>
        <dbReference type="ARBA" id="ARBA00004141"/>
    </source>
</evidence>
<dbReference type="AlphaFoldDB" id="A0A227KQ12"/>
<feature type="transmembrane region" description="Helical" evidence="5">
    <location>
        <begin position="28"/>
        <end position="46"/>
    </location>
</feature>
<dbReference type="GeneID" id="78363624"/>
<dbReference type="InterPro" id="IPR052719">
    <property type="entry name" value="CvpA-like"/>
</dbReference>
<keyword evidence="3 5" id="KW-1133">Transmembrane helix</keyword>
<evidence type="ECO:0000313" key="7">
    <source>
        <dbReference type="Proteomes" id="UP000214610"/>
    </source>
</evidence>
<dbReference type="Proteomes" id="UP000214610">
    <property type="component" value="Unassembled WGS sequence"/>
</dbReference>
<dbReference type="Pfam" id="PF02674">
    <property type="entry name" value="Colicin_V"/>
    <property type="match status" value="1"/>
</dbReference>
<keyword evidence="2 5" id="KW-0812">Transmembrane</keyword>
<comment type="subcellular location">
    <subcellularLocation>
        <location evidence="1">Membrane</location>
        <topology evidence="1">Multi-pass membrane protein</topology>
    </subcellularLocation>
</comment>
<keyword evidence="4 5" id="KW-0472">Membrane</keyword>
<dbReference type="InterPro" id="IPR003825">
    <property type="entry name" value="Colicin-V_CvpA"/>
</dbReference>
<comment type="caution">
    <text evidence="6">The sequence shown here is derived from an EMBL/GenBank/DDBJ whole genome shotgun (WGS) entry which is preliminary data.</text>
</comment>
<dbReference type="GO" id="GO:0016020">
    <property type="term" value="C:membrane"/>
    <property type="evidence" value="ECO:0007669"/>
    <property type="project" value="UniProtKB-SubCell"/>
</dbReference>
<evidence type="ECO:0000256" key="4">
    <source>
        <dbReference type="ARBA" id="ARBA00023136"/>
    </source>
</evidence>
<name>A0A227KQ12_9BURK</name>
<reference evidence="7" key="1">
    <citation type="submission" date="2017-05" db="EMBL/GenBank/DDBJ databases">
        <title>Improved OligoMM genomes.</title>
        <authorList>
            <person name="Garzetti D."/>
        </authorList>
    </citation>
    <scope>NUCLEOTIDE SEQUENCE [LARGE SCALE GENOMIC DNA]</scope>
    <source>
        <strain evidence="7">YL45</strain>
    </source>
</reference>